<feature type="compositionally biased region" description="Acidic residues" evidence="1">
    <location>
        <begin position="340"/>
        <end position="349"/>
    </location>
</feature>
<proteinExistence type="predicted"/>
<accession>A0A427XID4</accession>
<feature type="region of interest" description="Disordered" evidence="1">
    <location>
        <begin position="243"/>
        <end position="274"/>
    </location>
</feature>
<organism evidence="3 4">
    <name type="scientific">Apiotrichum porosum</name>
    <dbReference type="NCBI Taxonomy" id="105984"/>
    <lineage>
        <taxon>Eukaryota</taxon>
        <taxon>Fungi</taxon>
        <taxon>Dikarya</taxon>
        <taxon>Basidiomycota</taxon>
        <taxon>Agaricomycotina</taxon>
        <taxon>Tremellomycetes</taxon>
        <taxon>Trichosporonales</taxon>
        <taxon>Trichosporonaceae</taxon>
        <taxon>Apiotrichum</taxon>
    </lineage>
</organism>
<feature type="compositionally biased region" description="Acidic residues" evidence="1">
    <location>
        <begin position="157"/>
        <end position="177"/>
    </location>
</feature>
<keyword evidence="2" id="KW-0472">Membrane</keyword>
<protein>
    <submittedName>
        <fullName evidence="3">Uncharacterized protein</fullName>
    </submittedName>
</protein>
<keyword evidence="4" id="KW-1185">Reference proteome</keyword>
<dbReference type="GeneID" id="39586913"/>
<keyword evidence="2" id="KW-0812">Transmembrane</keyword>
<comment type="caution">
    <text evidence="3">The sequence shown here is derived from an EMBL/GenBank/DDBJ whole genome shotgun (WGS) entry which is preliminary data.</text>
</comment>
<feature type="compositionally biased region" description="Acidic residues" evidence="1">
    <location>
        <begin position="247"/>
        <end position="274"/>
    </location>
</feature>
<feature type="region of interest" description="Disordered" evidence="1">
    <location>
        <begin position="154"/>
        <end position="177"/>
    </location>
</feature>
<keyword evidence="2" id="KW-1133">Transmembrane helix</keyword>
<feature type="region of interest" description="Disordered" evidence="1">
    <location>
        <begin position="19"/>
        <end position="43"/>
    </location>
</feature>
<gene>
    <name evidence="3" type="ORF">EHS24_002370</name>
</gene>
<dbReference type="RefSeq" id="XP_028473788.1">
    <property type="nucleotide sequence ID" value="XM_028618110.1"/>
</dbReference>
<dbReference type="Proteomes" id="UP000279236">
    <property type="component" value="Unassembled WGS sequence"/>
</dbReference>
<dbReference type="AlphaFoldDB" id="A0A427XID4"/>
<feature type="compositionally biased region" description="Acidic residues" evidence="1">
    <location>
        <begin position="357"/>
        <end position="382"/>
    </location>
</feature>
<evidence type="ECO:0000313" key="3">
    <source>
        <dbReference type="EMBL" id="RSH78641.1"/>
    </source>
</evidence>
<feature type="region of interest" description="Disordered" evidence="1">
    <location>
        <begin position="337"/>
        <end position="384"/>
    </location>
</feature>
<evidence type="ECO:0000256" key="1">
    <source>
        <dbReference type="SAM" id="MobiDB-lite"/>
    </source>
</evidence>
<dbReference type="EMBL" id="RSCE01000012">
    <property type="protein sequence ID" value="RSH78641.1"/>
    <property type="molecule type" value="Genomic_DNA"/>
</dbReference>
<reference evidence="3 4" key="1">
    <citation type="submission" date="2018-11" db="EMBL/GenBank/DDBJ databases">
        <title>Genome sequence of Apiotrichum porosum DSM 27194.</title>
        <authorList>
            <person name="Aliyu H."/>
            <person name="Gorte O."/>
            <person name="Ochsenreither K."/>
        </authorList>
    </citation>
    <scope>NUCLEOTIDE SEQUENCE [LARGE SCALE GENOMIC DNA]</scope>
    <source>
        <strain evidence="3 4">DSM 27194</strain>
    </source>
</reference>
<name>A0A427XID4_9TREE</name>
<feature type="transmembrane region" description="Helical" evidence="2">
    <location>
        <begin position="51"/>
        <end position="71"/>
    </location>
</feature>
<sequence length="581" mass="62290">MVFKVYENSVQCTILREEGEGRDEEAANGGNLGAAGNVAERSRRARRRGPFAVALAAAALAAAAEAAAAALDPLAADPVPDPELELEDPELALQVEDCRASTAAASVGHEEAIPGAVMEQMQSTSQALEQLAAESALARQVCAHEERLLVSGQVVEVEPDDDDEVPDDEEDPDEDDELEELALHVEDWRARTAAASVGQPVAMQSVAFEQMQSTSHALEQLAAVRALFRQVCAQDERLLVSGQVVELDPDDEDELPDDEEPLEDDEDPEDDDPELEALQVDDWRARTAAASVGHPVAMQRVAFEQMQSTSHALEQLAAVRALFRQVCAQDERLLVSGQVVDDEPPDDELPVPLELDPLPEDPEDVEPDEVDPDEDDPDDDELQMQSTSQALEQLAAVSALLRHDWAHDERLLVSGHVVEDPVPEDPLLPPDDPLLPPEDVVVDPADVVVLEVVTPPPAAVVVPEAGQVEPCMARTSVMSEAVHVVAKQRAAEFVNEVPQMQETSHADEQPALERAPSKQVWAQDESLVTSGQFAAAEVVAGAAVVVAFVVVTWAGADVVGAVVTWAGAEEVVDVEALVDDG</sequence>
<evidence type="ECO:0000313" key="4">
    <source>
        <dbReference type="Proteomes" id="UP000279236"/>
    </source>
</evidence>
<evidence type="ECO:0000256" key="2">
    <source>
        <dbReference type="SAM" id="Phobius"/>
    </source>
</evidence>